<dbReference type="Proteomes" id="UP001595880">
    <property type="component" value="Unassembled WGS sequence"/>
</dbReference>
<dbReference type="RefSeq" id="WP_390194951.1">
    <property type="nucleotide sequence ID" value="NZ_JBHSDV010000001.1"/>
</dbReference>
<dbReference type="PROSITE" id="PS51677">
    <property type="entry name" value="NODB"/>
    <property type="match status" value="1"/>
</dbReference>
<gene>
    <name evidence="2" type="ORF">ACFOZ1_01065</name>
</gene>
<comment type="caution">
    <text evidence="2">The sequence shown here is derived from an EMBL/GenBank/DDBJ whole genome shotgun (WGS) entry which is preliminary data.</text>
</comment>
<dbReference type="InterPro" id="IPR011330">
    <property type="entry name" value="Glyco_hydro/deAcase_b/a-brl"/>
</dbReference>
<dbReference type="PANTHER" id="PTHR10587">
    <property type="entry name" value="GLYCOSYL TRANSFERASE-RELATED"/>
    <property type="match status" value="1"/>
</dbReference>
<reference evidence="3" key="1">
    <citation type="journal article" date="2019" name="Int. J. Syst. Evol. Microbiol.">
        <title>The Global Catalogue of Microorganisms (GCM) 10K type strain sequencing project: providing services to taxonomists for standard genome sequencing and annotation.</title>
        <authorList>
            <consortium name="The Broad Institute Genomics Platform"/>
            <consortium name="The Broad Institute Genome Sequencing Center for Infectious Disease"/>
            <person name="Wu L."/>
            <person name="Ma J."/>
        </authorList>
    </citation>
    <scope>NUCLEOTIDE SEQUENCE [LARGE SCALE GENOMIC DNA]</scope>
    <source>
        <strain evidence="3">KACC 14058</strain>
    </source>
</reference>
<evidence type="ECO:0000259" key="1">
    <source>
        <dbReference type="PROSITE" id="PS51677"/>
    </source>
</evidence>
<dbReference type="CDD" id="cd10917">
    <property type="entry name" value="CE4_NodB_like_6s_7s"/>
    <property type="match status" value="1"/>
</dbReference>
<dbReference type="SUPFAM" id="SSF88713">
    <property type="entry name" value="Glycoside hydrolase/deacetylase"/>
    <property type="match status" value="1"/>
</dbReference>
<dbReference type="EMBL" id="JBHSDV010000001">
    <property type="protein sequence ID" value="MFC4386388.1"/>
    <property type="molecule type" value="Genomic_DNA"/>
</dbReference>
<dbReference type="Gene3D" id="3.20.20.370">
    <property type="entry name" value="Glycoside hydrolase/deacetylase"/>
    <property type="match status" value="1"/>
</dbReference>
<dbReference type="Pfam" id="PF01522">
    <property type="entry name" value="Polysacc_deac_1"/>
    <property type="match status" value="1"/>
</dbReference>
<evidence type="ECO:0000313" key="2">
    <source>
        <dbReference type="EMBL" id="MFC4386388.1"/>
    </source>
</evidence>
<dbReference type="InterPro" id="IPR002509">
    <property type="entry name" value="NODB_dom"/>
</dbReference>
<accession>A0ABV8VT77</accession>
<feature type="domain" description="NodB homology" evidence="1">
    <location>
        <begin position="11"/>
        <end position="192"/>
    </location>
</feature>
<dbReference type="InterPro" id="IPR050248">
    <property type="entry name" value="Polysacc_deacetylase_ArnD"/>
</dbReference>
<keyword evidence="3" id="KW-1185">Reference proteome</keyword>
<protein>
    <submittedName>
        <fullName evidence="2">Polysaccharide deacetylase family protein</fullName>
    </submittedName>
</protein>
<organism evidence="2 3">
    <name type="scientific">Gracilibacillus marinus</name>
    <dbReference type="NCBI Taxonomy" id="630535"/>
    <lineage>
        <taxon>Bacteria</taxon>
        <taxon>Bacillati</taxon>
        <taxon>Bacillota</taxon>
        <taxon>Bacilli</taxon>
        <taxon>Bacillales</taxon>
        <taxon>Bacillaceae</taxon>
        <taxon>Gracilibacillus</taxon>
    </lineage>
</organism>
<sequence length="203" mass="22835">MLLDTIETNEKKIAFTFDDGPDPKFTEQILHLLEAANAKATFFMIGEHIKKFPSIAEKVYRNGHELANHTYSHCNLAEQDAQEVRTELLKAEECITSITGKKPASFRPPFFSYNENTLKIVEEFGYHTIGAANLDARDWDTPGVQIIYEESKKAIKNGAIFIFHDGLGDRSQTVEAVGKLIHTCIEQGYQLVTVEELLASTLK</sequence>
<evidence type="ECO:0000313" key="3">
    <source>
        <dbReference type="Proteomes" id="UP001595880"/>
    </source>
</evidence>
<proteinExistence type="predicted"/>
<name>A0ABV8VT77_9BACI</name>